<dbReference type="InterPro" id="IPR036291">
    <property type="entry name" value="NAD(P)-bd_dom_sf"/>
</dbReference>
<dbReference type="Pfam" id="PF08732">
    <property type="entry name" value="HIM1"/>
    <property type="match status" value="1"/>
</dbReference>
<sequence>MTRILLAGATGLVGQAVMQRALASAQVGQLVAPTRRPLPAQARLLNPIVDFDALPDDAEWWRVDTVICALGTTIRDAGSQEAFRRVDYTYPLDIARRTHAHGARTYALVSAMGADAASRIFYSRTKGELERDLLALGFPSLTFVRPGLLGGERPRRRAGEWLASLALRALEPVVPRRYRIVPAERVADALLRAALDAPPGHHVIESEAIA</sequence>
<reference evidence="1 2" key="1">
    <citation type="submission" date="2024-04" db="EMBL/GenBank/DDBJ databases">
        <title>Draft genome sequence of Pseudoxanthomonas putridarboris WD12.</title>
        <authorList>
            <person name="Oh J."/>
        </authorList>
    </citation>
    <scope>NUCLEOTIDE SEQUENCE [LARGE SCALE GENOMIC DNA]</scope>
    <source>
        <strain evidence="1 2">WD12</strain>
    </source>
</reference>
<protein>
    <submittedName>
        <fullName evidence="1">NAD-dependent dehydratase</fullName>
    </submittedName>
</protein>
<dbReference type="SUPFAM" id="SSF51735">
    <property type="entry name" value="NAD(P)-binding Rossmann-fold domains"/>
    <property type="match status" value="1"/>
</dbReference>
<dbReference type="InterPro" id="IPR014843">
    <property type="entry name" value="Him1/Fmp52"/>
</dbReference>
<comment type="caution">
    <text evidence="1">The sequence shown here is derived from an EMBL/GenBank/DDBJ whole genome shotgun (WGS) entry which is preliminary data.</text>
</comment>
<dbReference type="Gene3D" id="3.40.50.720">
    <property type="entry name" value="NAD(P)-binding Rossmann-like Domain"/>
    <property type="match status" value="1"/>
</dbReference>
<organism evidence="1 2">
    <name type="scientific">Pseudoxanthomonas putridarboris</name>
    <dbReference type="NCBI Taxonomy" id="752605"/>
    <lineage>
        <taxon>Bacteria</taxon>
        <taxon>Pseudomonadati</taxon>
        <taxon>Pseudomonadota</taxon>
        <taxon>Gammaproteobacteria</taxon>
        <taxon>Lysobacterales</taxon>
        <taxon>Lysobacteraceae</taxon>
        <taxon>Pseudoxanthomonas</taxon>
    </lineage>
</organism>
<gene>
    <name evidence="1" type="ORF">AAD027_00825</name>
</gene>
<accession>A0ABU9IVB6</accession>
<proteinExistence type="predicted"/>
<keyword evidence="2" id="KW-1185">Reference proteome</keyword>
<evidence type="ECO:0000313" key="1">
    <source>
        <dbReference type="EMBL" id="MEL1262917.1"/>
    </source>
</evidence>
<dbReference type="PANTHER" id="PTHR14097:SF7">
    <property type="entry name" value="OXIDOREDUCTASE HTATIP2"/>
    <property type="match status" value="1"/>
</dbReference>
<dbReference type="EMBL" id="JBBWWT010000001">
    <property type="protein sequence ID" value="MEL1262917.1"/>
    <property type="molecule type" value="Genomic_DNA"/>
</dbReference>
<evidence type="ECO:0000313" key="2">
    <source>
        <dbReference type="Proteomes" id="UP001459204"/>
    </source>
</evidence>
<name>A0ABU9IVB6_9GAMM</name>
<dbReference type="PANTHER" id="PTHR14097">
    <property type="entry name" value="OXIDOREDUCTASE HTATIP2"/>
    <property type="match status" value="1"/>
</dbReference>
<dbReference type="RefSeq" id="WP_341724116.1">
    <property type="nucleotide sequence ID" value="NZ_JBBWWT010000001.1"/>
</dbReference>
<dbReference type="Proteomes" id="UP001459204">
    <property type="component" value="Unassembled WGS sequence"/>
</dbReference>